<feature type="domain" description="NB-ARC" evidence="6">
    <location>
        <begin position="49"/>
        <end position="210"/>
    </location>
</feature>
<dbReference type="GO" id="GO:0043531">
    <property type="term" value="F:ADP binding"/>
    <property type="evidence" value="ECO:0007669"/>
    <property type="project" value="InterPro"/>
</dbReference>
<dbReference type="AlphaFoldDB" id="A0A975T6S2"/>
<dbReference type="PROSITE" id="PS50005">
    <property type="entry name" value="TPR"/>
    <property type="match status" value="2"/>
</dbReference>
<evidence type="ECO:0000256" key="3">
    <source>
        <dbReference type="ARBA" id="ARBA00022737"/>
    </source>
</evidence>
<dbReference type="InterPro" id="IPR019734">
    <property type="entry name" value="TPR_rpt"/>
</dbReference>
<gene>
    <name evidence="7" type="ORF">B6N60_01161</name>
</gene>
<keyword evidence="3" id="KW-0677">Repeat</keyword>
<protein>
    <submittedName>
        <fullName evidence="7">NB-ARC domain protein</fullName>
    </submittedName>
</protein>
<dbReference type="KEGG" id="rsin:B6N60_01161"/>
<dbReference type="InterPro" id="IPR002182">
    <property type="entry name" value="NB-ARC"/>
</dbReference>
<evidence type="ECO:0000313" key="7">
    <source>
        <dbReference type="EMBL" id="QXE22478.1"/>
    </source>
</evidence>
<keyword evidence="8" id="KW-1185">Reference proteome</keyword>
<dbReference type="GO" id="GO:0019894">
    <property type="term" value="F:kinesin binding"/>
    <property type="evidence" value="ECO:0007669"/>
    <property type="project" value="TreeGrafter"/>
</dbReference>
<dbReference type="Pfam" id="PF00931">
    <property type="entry name" value="NB-ARC"/>
    <property type="match status" value="1"/>
</dbReference>
<dbReference type="InterPro" id="IPR002151">
    <property type="entry name" value="Kinesin_light"/>
</dbReference>
<dbReference type="GO" id="GO:0005737">
    <property type="term" value="C:cytoplasm"/>
    <property type="evidence" value="ECO:0007669"/>
    <property type="project" value="UniProtKB-SubCell"/>
</dbReference>
<evidence type="ECO:0000256" key="1">
    <source>
        <dbReference type="ARBA" id="ARBA00004496"/>
    </source>
</evidence>
<reference evidence="7" key="1">
    <citation type="submission" date="2017-04" db="EMBL/GenBank/DDBJ databases">
        <title>Genome deletions in a multicellular cyanobacterial endosymbiont for morphological adaptation in marine diatoms.</title>
        <authorList>
            <person name="Wang Y."/>
            <person name="Gao H."/>
            <person name="Li R."/>
            <person name="Xu X."/>
        </authorList>
    </citation>
    <scope>NUCLEOTIDE SEQUENCE</scope>
    <source>
        <strain evidence="7">FACHB 800</strain>
    </source>
</reference>
<dbReference type="EMBL" id="CP021056">
    <property type="protein sequence ID" value="QXE22478.1"/>
    <property type="molecule type" value="Genomic_DNA"/>
</dbReference>
<feature type="repeat" description="TPR" evidence="5">
    <location>
        <begin position="558"/>
        <end position="591"/>
    </location>
</feature>
<evidence type="ECO:0000256" key="4">
    <source>
        <dbReference type="ARBA" id="ARBA00022803"/>
    </source>
</evidence>
<name>A0A975T6S2_9NOST</name>
<sequence>MNIENSQGIITTGGKVDIHNPTLNFSPHSPIQPVKQFPYRDNPNFVGREAQLTALQQQLQQPEIVAISAVAGMGGVGKTELASRYSHKHQGEYPGGICWLDARGENLAGAIVQFAQNDLKLEVPQKDVLGNPLNLTQQVAWCWQHWQPPEGLVLVILDDVTDLAHCRDFFPTSNRFRILITTRLRHLDPNIREIPLDVLSEEEALQLLTALDVKRVQREPETAQELCKWLGYLPLGIELVGRYLAKKPPQWTLAKILERLKTQSIEDEALNQELYKTLSTAQRGVKAAFELSWQELEPHTQEIAQFLSLFAPSVIAWEWVEAAASQLSWHTEDVETANWQLYERHLINLVEDGEQGYNIHPLIRQFLQTKLAVSGQAEKLQTAFADIFVAIAQTIPGTLTLEKINSVKDAIPQLVEVAENLLHVVSDDNLMLVFVVGLGLFYKEQGLYNLAAPWLEQCVSELKSRLGAEHPDVATSLNNLARLYDYQGRYKEAESLYLQALEMRQRLLGAEHPDVATSLSNLATLYHHQGRYEQAEPLDLQALKMYKRLLGAEHPYVATSLNNLAILYHHQGRYKEAESLYLQALKIYKRLLGAEHPDVAQSLNNLATYCVRKLNLCICKL</sequence>
<proteinExistence type="predicted"/>
<dbReference type="GO" id="GO:0005871">
    <property type="term" value="C:kinesin complex"/>
    <property type="evidence" value="ECO:0007669"/>
    <property type="project" value="InterPro"/>
</dbReference>
<dbReference type="Proteomes" id="UP000683511">
    <property type="component" value="Chromosome"/>
</dbReference>
<keyword evidence="2" id="KW-0963">Cytoplasm</keyword>
<feature type="repeat" description="TPR" evidence="5">
    <location>
        <begin position="474"/>
        <end position="507"/>
    </location>
</feature>
<dbReference type="Pfam" id="PF13424">
    <property type="entry name" value="TPR_12"/>
    <property type="match status" value="2"/>
</dbReference>
<evidence type="ECO:0000313" key="8">
    <source>
        <dbReference type="Proteomes" id="UP000683511"/>
    </source>
</evidence>
<evidence type="ECO:0000259" key="6">
    <source>
        <dbReference type="Pfam" id="PF00931"/>
    </source>
</evidence>
<organism evidence="7 8">
    <name type="scientific">Richelia sinica FACHB-800</name>
    <dbReference type="NCBI Taxonomy" id="1357546"/>
    <lineage>
        <taxon>Bacteria</taxon>
        <taxon>Bacillati</taxon>
        <taxon>Cyanobacteriota</taxon>
        <taxon>Cyanophyceae</taxon>
        <taxon>Nostocales</taxon>
        <taxon>Nostocaceae</taxon>
        <taxon>Richelia</taxon>
    </lineage>
</organism>
<evidence type="ECO:0000256" key="2">
    <source>
        <dbReference type="ARBA" id="ARBA00022490"/>
    </source>
</evidence>
<dbReference type="SMART" id="SM00028">
    <property type="entry name" value="TPR"/>
    <property type="match status" value="3"/>
</dbReference>
<comment type="subcellular location">
    <subcellularLocation>
        <location evidence="1">Cytoplasm</location>
    </subcellularLocation>
</comment>
<evidence type="ECO:0000256" key="5">
    <source>
        <dbReference type="PROSITE-ProRule" id="PRU00339"/>
    </source>
</evidence>
<dbReference type="GO" id="GO:0007018">
    <property type="term" value="P:microtubule-based movement"/>
    <property type="evidence" value="ECO:0007669"/>
    <property type="project" value="TreeGrafter"/>
</dbReference>
<dbReference type="PANTHER" id="PTHR45783">
    <property type="entry name" value="KINESIN LIGHT CHAIN"/>
    <property type="match status" value="1"/>
</dbReference>
<dbReference type="PANTHER" id="PTHR45783:SF3">
    <property type="entry name" value="KINESIN LIGHT CHAIN"/>
    <property type="match status" value="1"/>
</dbReference>
<accession>A0A975T6S2</accession>
<keyword evidence="4 5" id="KW-0802">TPR repeat</keyword>